<dbReference type="Pfam" id="PF01522">
    <property type="entry name" value="Polysacc_deac_1"/>
    <property type="match status" value="1"/>
</dbReference>
<evidence type="ECO:0000313" key="5">
    <source>
        <dbReference type="Proteomes" id="UP000005270"/>
    </source>
</evidence>
<dbReference type="GeneID" id="13012465"/>
<evidence type="ECO:0000256" key="1">
    <source>
        <dbReference type="ARBA" id="ARBA00004613"/>
    </source>
</evidence>
<comment type="subcellular location">
    <subcellularLocation>
        <location evidence="1">Secreted</location>
    </subcellularLocation>
</comment>
<dbReference type="CDD" id="cd10967">
    <property type="entry name" value="CE4_GLA_like_6s"/>
    <property type="match status" value="1"/>
</dbReference>
<dbReference type="PANTHER" id="PTHR34216:SF3">
    <property type="entry name" value="POLY-BETA-1,6-N-ACETYL-D-GLUCOSAMINE N-DEACETYLASE"/>
    <property type="match status" value="1"/>
</dbReference>
<name>I3TCX2_THEC1</name>
<dbReference type="InterPro" id="IPR011330">
    <property type="entry name" value="Glyco_hydro/deAcase_b/a-brl"/>
</dbReference>
<dbReference type="GO" id="GO:0005975">
    <property type="term" value="P:carbohydrate metabolic process"/>
    <property type="evidence" value="ECO:0007669"/>
    <property type="project" value="InterPro"/>
</dbReference>
<dbReference type="KEGG" id="thg:TCELL_0185"/>
<sequence>MVLVGLTFDDGFVEQLQIARYLAKRGIRATFFVITGLREYMGHELMGPARWRELAWLGHEVGSHTVTHIDMVKSSEDLIARELVESKKKIEDAIGNEVVSFAYPYGPHSEKAAKLARSIYRVVRTTYIGPASRYQLFDEHGCVIAFNLRLLNMHELPRLVRNFDRFILYTHSPSVFKLSIIVNALRVLNARFMTLSEMIQ</sequence>
<evidence type="ECO:0000313" key="4">
    <source>
        <dbReference type="EMBL" id="AFK50610.1"/>
    </source>
</evidence>
<dbReference type="STRING" id="1184251.TCELL_0185"/>
<dbReference type="GO" id="GO:0016810">
    <property type="term" value="F:hydrolase activity, acting on carbon-nitrogen (but not peptide) bonds"/>
    <property type="evidence" value="ECO:0007669"/>
    <property type="project" value="InterPro"/>
</dbReference>
<dbReference type="EMBL" id="CP003531">
    <property type="protein sequence ID" value="AFK50610.1"/>
    <property type="molecule type" value="Genomic_DNA"/>
</dbReference>
<dbReference type="GO" id="GO:0005576">
    <property type="term" value="C:extracellular region"/>
    <property type="evidence" value="ECO:0007669"/>
    <property type="project" value="UniProtKB-SubCell"/>
</dbReference>
<proteinExistence type="predicted"/>
<dbReference type="AlphaFoldDB" id="I3TCX2"/>
<dbReference type="InParanoid" id="I3TCX2"/>
<dbReference type="Gene3D" id="3.20.20.370">
    <property type="entry name" value="Glycoside hydrolase/deacetylase"/>
    <property type="match status" value="1"/>
</dbReference>
<gene>
    <name evidence="4" type="ordered locus">TCELL_0185</name>
</gene>
<organism evidence="4 5">
    <name type="scientific">Thermogladius calderae (strain DSM 22663 / VKM B-2946 / 1633)</name>
    <dbReference type="NCBI Taxonomy" id="1184251"/>
    <lineage>
        <taxon>Archaea</taxon>
        <taxon>Thermoproteota</taxon>
        <taxon>Thermoprotei</taxon>
        <taxon>Desulfurococcales</taxon>
        <taxon>Desulfurococcaceae</taxon>
        <taxon>Thermogladius</taxon>
    </lineage>
</organism>
<dbReference type="InterPro" id="IPR051398">
    <property type="entry name" value="Polysacch_Deacetylase"/>
</dbReference>
<dbReference type="Proteomes" id="UP000005270">
    <property type="component" value="Chromosome"/>
</dbReference>
<reference evidence="4 5" key="1">
    <citation type="journal article" date="2012" name="J. Bacteriol.">
        <title>Complete genome sequence of the hyperthermophilic cellulolytic Crenarchaeon 'Thermogladius cellulolyticus' 1633.</title>
        <authorList>
            <person name="Mardanov A.V."/>
            <person name="Kochetkova T.V."/>
            <person name="Beletsky A.V."/>
            <person name="Bonch-Osmolovskaya E.A."/>
            <person name="Ravin N.V."/>
            <person name="Skryabin K.G."/>
        </authorList>
    </citation>
    <scope>NUCLEOTIDE SEQUENCE [LARGE SCALE GENOMIC DNA]</scope>
    <source>
        <strain evidence="5">DSM 22663 / VKM B-2946 / 1633</strain>
    </source>
</reference>
<dbReference type="InterPro" id="IPR002509">
    <property type="entry name" value="NODB_dom"/>
</dbReference>
<evidence type="ECO:0000259" key="3">
    <source>
        <dbReference type="PROSITE" id="PS51677"/>
    </source>
</evidence>
<dbReference type="PANTHER" id="PTHR34216">
    <property type="match status" value="1"/>
</dbReference>
<dbReference type="PROSITE" id="PS51677">
    <property type="entry name" value="NODB"/>
    <property type="match status" value="1"/>
</dbReference>
<evidence type="ECO:0000256" key="2">
    <source>
        <dbReference type="ARBA" id="ARBA00022729"/>
    </source>
</evidence>
<dbReference type="OrthoDB" id="10436at2157"/>
<feature type="domain" description="NodB homology" evidence="3">
    <location>
        <begin position="2"/>
        <end position="200"/>
    </location>
</feature>
<dbReference type="SUPFAM" id="SSF88713">
    <property type="entry name" value="Glycoside hydrolase/deacetylase"/>
    <property type="match status" value="1"/>
</dbReference>
<keyword evidence="5" id="KW-1185">Reference proteome</keyword>
<keyword evidence="2" id="KW-0732">Signal</keyword>
<accession>I3TCX2</accession>
<dbReference type="RefSeq" id="WP_014736861.1">
    <property type="nucleotide sequence ID" value="NC_017954.1"/>
</dbReference>
<dbReference type="HOGENOM" id="CLU_1357854_0_0_2"/>
<dbReference type="eggNOG" id="arCOG02878">
    <property type="taxonomic scope" value="Archaea"/>
</dbReference>
<protein>
    <submittedName>
        <fullName evidence="4">Polysaccharide deacetylase</fullName>
    </submittedName>
</protein>